<evidence type="ECO:0000259" key="6">
    <source>
        <dbReference type="PROSITE" id="PS50127"/>
    </source>
</evidence>
<dbReference type="VEuPathDB" id="TriTrypDB:BCY84_16592"/>
<evidence type="ECO:0000256" key="5">
    <source>
        <dbReference type="SAM" id="MobiDB-lite"/>
    </source>
</evidence>
<keyword evidence="2 4" id="KW-0833">Ubl conjugation pathway</keyword>
<feature type="domain" description="UBC core" evidence="6">
    <location>
        <begin position="82"/>
        <end position="234"/>
    </location>
</feature>
<dbReference type="InterPro" id="IPR000608">
    <property type="entry name" value="UBC"/>
</dbReference>
<feature type="compositionally biased region" description="Polar residues" evidence="5">
    <location>
        <begin position="84"/>
        <end position="94"/>
    </location>
</feature>
<feature type="compositionally biased region" description="Low complexity" evidence="5">
    <location>
        <begin position="50"/>
        <end position="83"/>
    </location>
</feature>
<dbReference type="Pfam" id="PF00179">
    <property type="entry name" value="UQ_con"/>
    <property type="match status" value="1"/>
</dbReference>
<dbReference type="InterPro" id="IPR016135">
    <property type="entry name" value="UBQ-conjugating_enzyme/RWD"/>
</dbReference>
<evidence type="ECO:0000256" key="3">
    <source>
        <dbReference type="PROSITE-ProRule" id="PRU10133"/>
    </source>
</evidence>
<feature type="region of interest" description="Disordered" evidence="5">
    <location>
        <begin position="13"/>
        <end position="106"/>
    </location>
</feature>
<dbReference type="InterPro" id="IPR023313">
    <property type="entry name" value="UBQ-conjugating_AS"/>
</dbReference>
<dbReference type="PROSITE" id="PS00183">
    <property type="entry name" value="UBC_1"/>
    <property type="match status" value="1"/>
</dbReference>
<keyword evidence="4" id="KW-0547">Nucleotide-binding</keyword>
<proteinExistence type="inferred from homology"/>
<dbReference type="PROSITE" id="PS50127">
    <property type="entry name" value="UBC_2"/>
    <property type="match status" value="1"/>
</dbReference>
<evidence type="ECO:0000256" key="1">
    <source>
        <dbReference type="ARBA" id="ARBA00022679"/>
    </source>
</evidence>
<dbReference type="AlphaFoldDB" id="A0A7J6XXB7"/>
<evidence type="ECO:0000313" key="7">
    <source>
        <dbReference type="EMBL" id="KAF5218855.1"/>
    </source>
</evidence>
<evidence type="ECO:0000256" key="4">
    <source>
        <dbReference type="RuleBase" id="RU362109"/>
    </source>
</evidence>
<dbReference type="CDD" id="cd23798">
    <property type="entry name" value="UBCc_UBE2I"/>
    <property type="match status" value="1"/>
</dbReference>
<evidence type="ECO:0000256" key="2">
    <source>
        <dbReference type="ARBA" id="ARBA00022786"/>
    </source>
</evidence>
<keyword evidence="4" id="KW-0067">ATP-binding</keyword>
<sequence length="238" mass="25826">MSGLSLAQARLREERKAWRKDRPFGFWARPREKPASSAPLAFSSQAPQDATTLTSTAASTATANASSSTTAGSTGSASRSHTAPTASTGGSSNDAKGPLASSTAAGSGVSGGLDLLEWEAGIPGKPGTPFEGGEFRLLLHFTEDYPTRPPKCVFTPVLFHPNVYPSGTVCLSILNEEKDWRPSITIKQILLAIQELLDNPNIKDPAQEEPYKVYMRDRKEYEDRVRQEVAKHHKKRMV</sequence>
<dbReference type="VEuPathDB" id="TriTrypDB:ECC02_008210"/>
<organism evidence="7 8">
    <name type="scientific">Trypanosoma cruzi</name>
    <dbReference type="NCBI Taxonomy" id="5693"/>
    <lineage>
        <taxon>Eukaryota</taxon>
        <taxon>Discoba</taxon>
        <taxon>Euglenozoa</taxon>
        <taxon>Kinetoplastea</taxon>
        <taxon>Metakinetoplastina</taxon>
        <taxon>Trypanosomatida</taxon>
        <taxon>Trypanosomatidae</taxon>
        <taxon>Trypanosoma</taxon>
        <taxon>Schizotrypanum</taxon>
    </lineage>
</organism>
<comment type="similarity">
    <text evidence="4">Belongs to the ubiquitin-conjugating enzyme family.</text>
</comment>
<dbReference type="PANTHER" id="PTHR24067">
    <property type="entry name" value="UBIQUITIN-CONJUGATING ENZYME E2"/>
    <property type="match status" value="1"/>
</dbReference>
<dbReference type="Gene3D" id="3.10.110.10">
    <property type="entry name" value="Ubiquitin Conjugating Enzyme"/>
    <property type="match status" value="1"/>
</dbReference>
<dbReference type="GO" id="GO:0016740">
    <property type="term" value="F:transferase activity"/>
    <property type="evidence" value="ECO:0007669"/>
    <property type="project" value="UniProtKB-KW"/>
</dbReference>
<dbReference type="InterPro" id="IPR050113">
    <property type="entry name" value="Ub_conjugating_enzyme"/>
</dbReference>
<name>A0A7J6XXB7_TRYCR</name>
<dbReference type="EMBL" id="JABDHM010000084">
    <property type="protein sequence ID" value="KAF5218855.1"/>
    <property type="molecule type" value="Genomic_DNA"/>
</dbReference>
<feature type="active site" description="Glycyl thioester intermediate" evidence="3">
    <location>
        <position position="170"/>
    </location>
</feature>
<dbReference type="SMART" id="SM00212">
    <property type="entry name" value="UBCc"/>
    <property type="match status" value="1"/>
</dbReference>
<keyword evidence="1" id="KW-0808">Transferase</keyword>
<dbReference type="SUPFAM" id="SSF54495">
    <property type="entry name" value="UBC-like"/>
    <property type="match status" value="1"/>
</dbReference>
<accession>A0A7J6XXB7</accession>
<dbReference type="Proteomes" id="UP000583944">
    <property type="component" value="Unassembled WGS sequence"/>
</dbReference>
<gene>
    <name evidence="7" type="ORF">ECC02_008210</name>
</gene>
<feature type="compositionally biased region" description="Basic and acidic residues" evidence="5">
    <location>
        <begin position="13"/>
        <end position="34"/>
    </location>
</feature>
<evidence type="ECO:0000313" key="8">
    <source>
        <dbReference type="Proteomes" id="UP000583944"/>
    </source>
</evidence>
<protein>
    <recommendedName>
        <fullName evidence="6">UBC core domain-containing protein</fullName>
    </recommendedName>
</protein>
<dbReference type="GO" id="GO:0005524">
    <property type="term" value="F:ATP binding"/>
    <property type="evidence" value="ECO:0007669"/>
    <property type="project" value="UniProtKB-UniRule"/>
</dbReference>
<comment type="caution">
    <text evidence="7">The sequence shown here is derived from an EMBL/GenBank/DDBJ whole genome shotgun (WGS) entry which is preliminary data.</text>
</comment>
<reference evidence="7 8" key="1">
    <citation type="journal article" date="2019" name="Genome Biol. Evol.">
        <title>Nanopore Sequencing Significantly Improves Genome Assembly of the Protozoan Parasite Trypanosoma cruzi.</title>
        <authorList>
            <person name="Diaz-Viraque F."/>
            <person name="Pita S."/>
            <person name="Greif G."/>
            <person name="de Souza R.C.M."/>
            <person name="Iraola G."/>
            <person name="Robello C."/>
        </authorList>
    </citation>
    <scope>NUCLEOTIDE SEQUENCE [LARGE SCALE GENOMIC DNA]</scope>
    <source>
        <strain evidence="7 8">Berenice</strain>
    </source>
</reference>